<evidence type="ECO:0000313" key="2">
    <source>
        <dbReference type="EMBL" id="SIP72307.1"/>
    </source>
</evidence>
<accession>A0A1N6MU45</accession>
<evidence type="ECO:0000313" key="3">
    <source>
        <dbReference type="Proteomes" id="UP000196435"/>
    </source>
</evidence>
<name>A0A1N6MU45_9GAMM</name>
<organism evidence="2 3">
    <name type="scientific">Xenorhabdus innexi</name>
    <dbReference type="NCBI Taxonomy" id="290109"/>
    <lineage>
        <taxon>Bacteria</taxon>
        <taxon>Pseudomonadati</taxon>
        <taxon>Pseudomonadota</taxon>
        <taxon>Gammaproteobacteria</taxon>
        <taxon>Enterobacterales</taxon>
        <taxon>Morganellaceae</taxon>
        <taxon>Xenorhabdus</taxon>
    </lineage>
</organism>
<dbReference type="EMBL" id="FTLG01000049">
    <property type="protein sequence ID" value="SIP72307.1"/>
    <property type="molecule type" value="Genomic_DNA"/>
</dbReference>
<feature type="region of interest" description="Disordered" evidence="1">
    <location>
        <begin position="1"/>
        <end position="40"/>
    </location>
</feature>
<dbReference type="Proteomes" id="UP000196435">
    <property type="component" value="Unassembled WGS sequence"/>
</dbReference>
<protein>
    <submittedName>
        <fullName evidence="2">Uncharacterized protein</fullName>
    </submittedName>
</protein>
<sequence length="65" mass="7168">MDFKLRRGGKGASPGSIDNYVTGVTGMSEHSQQRGSLKDEVYTDKKYPPNVLIVAKLEQSRKNLA</sequence>
<proteinExistence type="predicted"/>
<evidence type="ECO:0000256" key="1">
    <source>
        <dbReference type="SAM" id="MobiDB-lite"/>
    </source>
</evidence>
<gene>
    <name evidence="2" type="ORF">XIS1_1420007</name>
</gene>
<reference evidence="3" key="1">
    <citation type="submission" date="2016-12" db="EMBL/GenBank/DDBJ databases">
        <authorList>
            <person name="Gaudriault S."/>
        </authorList>
    </citation>
    <scope>NUCLEOTIDE SEQUENCE [LARGE SCALE GENOMIC DNA]</scope>
    <source>
        <strain evidence="3">HGB1681 (deposited as PTA-6826 in the American Type Culture Collection)</strain>
    </source>
</reference>
<dbReference type="AlphaFoldDB" id="A0A1N6MU45"/>